<dbReference type="OrthoDB" id="9776552at2"/>
<dbReference type="InterPro" id="IPR050640">
    <property type="entry name" value="Bact_2-comp_sensor_kinase"/>
</dbReference>
<dbReference type="InterPro" id="IPR003594">
    <property type="entry name" value="HATPase_dom"/>
</dbReference>
<name>A0A5D0CL74_9BACL</name>
<evidence type="ECO:0000259" key="1">
    <source>
        <dbReference type="Pfam" id="PF02518"/>
    </source>
</evidence>
<reference evidence="2 3" key="1">
    <citation type="submission" date="2019-08" db="EMBL/GenBank/DDBJ databases">
        <title>Genome sequencing of Paenibacillus faecis DSM 23593(T).</title>
        <authorList>
            <person name="Kook J.-K."/>
            <person name="Park S.-N."/>
            <person name="Lim Y.K."/>
        </authorList>
    </citation>
    <scope>NUCLEOTIDE SEQUENCE [LARGE SCALE GENOMIC DNA]</scope>
    <source>
        <strain evidence="2 3">DSM 23593</strain>
    </source>
</reference>
<dbReference type="Proteomes" id="UP000325218">
    <property type="component" value="Unassembled WGS sequence"/>
</dbReference>
<dbReference type="EMBL" id="VSDO01000005">
    <property type="protein sequence ID" value="TYA10598.1"/>
    <property type="molecule type" value="Genomic_DNA"/>
</dbReference>
<dbReference type="PANTHER" id="PTHR34220:SF7">
    <property type="entry name" value="SENSOR HISTIDINE KINASE YPDA"/>
    <property type="match status" value="1"/>
</dbReference>
<dbReference type="InterPro" id="IPR036890">
    <property type="entry name" value="HATPase_C_sf"/>
</dbReference>
<proteinExistence type="predicted"/>
<dbReference type="PANTHER" id="PTHR34220">
    <property type="entry name" value="SENSOR HISTIDINE KINASE YPDA"/>
    <property type="match status" value="1"/>
</dbReference>
<gene>
    <name evidence="2" type="ORF">FRY98_22600</name>
</gene>
<dbReference type="Gene3D" id="3.30.565.10">
    <property type="entry name" value="Histidine kinase-like ATPase, C-terminal domain"/>
    <property type="match status" value="1"/>
</dbReference>
<accession>A0A5D0CL74</accession>
<dbReference type="AlphaFoldDB" id="A0A5D0CL74"/>
<organism evidence="2 3">
    <name type="scientific">Paenibacillus faecis</name>
    <dbReference type="NCBI Taxonomy" id="862114"/>
    <lineage>
        <taxon>Bacteria</taxon>
        <taxon>Bacillati</taxon>
        <taxon>Bacillota</taxon>
        <taxon>Bacilli</taxon>
        <taxon>Bacillales</taxon>
        <taxon>Paenibacillaceae</taxon>
        <taxon>Paenibacillus</taxon>
    </lineage>
</organism>
<protein>
    <recommendedName>
        <fullName evidence="1">Histidine kinase/HSP90-like ATPase domain-containing protein</fullName>
    </recommendedName>
</protein>
<comment type="caution">
    <text evidence="2">The sequence shown here is derived from an EMBL/GenBank/DDBJ whole genome shotgun (WGS) entry which is preliminary data.</text>
</comment>
<sequence length="118" mass="13371">MKKRASRIAYNSRMYRVSIPPLLLQPLVENAIRHGIGNRIEGGTVKLTTFETEGEYWFVIEDSGVGIESEQLSRLPASGSDRRQGVGLLNINKRLRHEYGMDLRMYGYASRRTEIGGN</sequence>
<evidence type="ECO:0000313" key="3">
    <source>
        <dbReference type="Proteomes" id="UP000325218"/>
    </source>
</evidence>
<evidence type="ECO:0000313" key="2">
    <source>
        <dbReference type="EMBL" id="TYA10598.1"/>
    </source>
</evidence>
<feature type="domain" description="Histidine kinase/HSP90-like ATPase" evidence="1">
    <location>
        <begin position="23"/>
        <end position="105"/>
    </location>
</feature>
<keyword evidence="3" id="KW-1185">Reference proteome</keyword>
<dbReference type="Pfam" id="PF02518">
    <property type="entry name" value="HATPase_c"/>
    <property type="match status" value="1"/>
</dbReference>
<dbReference type="SUPFAM" id="SSF55874">
    <property type="entry name" value="ATPase domain of HSP90 chaperone/DNA topoisomerase II/histidine kinase"/>
    <property type="match status" value="1"/>
</dbReference>